<organism evidence="4 5">
    <name type="scientific">Evansella tamaricis</name>
    <dbReference type="NCBI Taxonomy" id="2069301"/>
    <lineage>
        <taxon>Bacteria</taxon>
        <taxon>Bacillati</taxon>
        <taxon>Bacillota</taxon>
        <taxon>Bacilli</taxon>
        <taxon>Bacillales</taxon>
        <taxon>Bacillaceae</taxon>
        <taxon>Evansella</taxon>
    </lineage>
</organism>
<dbReference type="SMART" id="SM00271">
    <property type="entry name" value="DnaJ"/>
    <property type="match status" value="1"/>
</dbReference>
<dbReference type="Pfam" id="PF16472">
    <property type="entry name" value="DUF5050"/>
    <property type="match status" value="1"/>
</dbReference>
<sequence>MNYFEILGVDVHASTDEIKRAYRQMAKLHHPDVGGDPFKFKQGQKAYQVLMNQTLRQQHENNTGQDRRTKSPRSFTWKDINVPPKRNSYAESSYTYKKLFPEISPGTVGANLLNGGFVATDGDYVYYSCKKGLYKMREDGSSISKLMYDEVRYINVKRNDLFCVTDTGIHKINLVTNEVTKLINRVVTNFVVYGNRLYFLIPNQSGVFSTDINGQDPTFINEEVQSMILKDEWIYYIGGSNGVPQLYKMRTNGTENHMIMKKEVGTFDIVDRSIYFSNQSSPLGNLSKIFANGKTIYPIKDFYPSHLLISDNKVIYIDGSESRNKGGLFISRLNYMDNVQLAHPDKKVFQGINLVGDWIYYHDRHGLYRVHKENYIREKVD</sequence>
<dbReference type="PROSITE" id="PS50076">
    <property type="entry name" value="DNAJ_2"/>
    <property type="match status" value="1"/>
</dbReference>
<keyword evidence="1" id="KW-0143">Chaperone</keyword>
<dbReference type="CDD" id="cd06257">
    <property type="entry name" value="DnaJ"/>
    <property type="match status" value="1"/>
</dbReference>
<dbReference type="InterPro" id="IPR001623">
    <property type="entry name" value="DnaJ_domain"/>
</dbReference>
<feature type="domain" description="J" evidence="3">
    <location>
        <begin position="2"/>
        <end position="63"/>
    </location>
</feature>
<evidence type="ECO:0000256" key="2">
    <source>
        <dbReference type="SAM" id="MobiDB-lite"/>
    </source>
</evidence>
<evidence type="ECO:0000313" key="5">
    <source>
        <dbReference type="Proteomes" id="UP000784880"/>
    </source>
</evidence>
<evidence type="ECO:0000256" key="1">
    <source>
        <dbReference type="ARBA" id="ARBA00023186"/>
    </source>
</evidence>
<dbReference type="EMBL" id="JAHQCS010000154">
    <property type="protein sequence ID" value="MBU9713857.1"/>
    <property type="molecule type" value="Genomic_DNA"/>
</dbReference>
<dbReference type="PANTHER" id="PTHR44360:SF1">
    <property type="entry name" value="DNAJ HOMOLOG SUBFAMILY B MEMBER 9"/>
    <property type="match status" value="1"/>
</dbReference>
<keyword evidence="5" id="KW-1185">Reference proteome</keyword>
<gene>
    <name evidence="4" type="ORF">KS419_19180</name>
</gene>
<reference evidence="4 5" key="1">
    <citation type="submission" date="2021-06" db="EMBL/GenBank/DDBJ databases">
        <title>Bacillus sp. RD4P76, an endophyte from a halophyte.</title>
        <authorList>
            <person name="Sun J.-Q."/>
        </authorList>
    </citation>
    <scope>NUCLEOTIDE SEQUENCE [LARGE SCALE GENOMIC DNA]</scope>
    <source>
        <strain evidence="4 5">CGMCC 1.15917</strain>
    </source>
</reference>
<dbReference type="InterPro" id="IPR032485">
    <property type="entry name" value="LRP1-like_beta_prop"/>
</dbReference>
<comment type="caution">
    <text evidence="4">The sequence shown here is derived from an EMBL/GenBank/DDBJ whole genome shotgun (WGS) entry which is preliminary data.</text>
</comment>
<feature type="region of interest" description="Disordered" evidence="2">
    <location>
        <begin position="56"/>
        <end position="77"/>
    </location>
</feature>
<dbReference type="RefSeq" id="WP_217068035.1">
    <property type="nucleotide sequence ID" value="NZ_JAHQCS010000154.1"/>
</dbReference>
<dbReference type="InterPro" id="IPR051948">
    <property type="entry name" value="Hsp70_co-chaperone_J-domain"/>
</dbReference>
<proteinExistence type="predicted"/>
<dbReference type="Pfam" id="PF00226">
    <property type="entry name" value="DnaJ"/>
    <property type="match status" value="1"/>
</dbReference>
<dbReference type="PANTHER" id="PTHR44360">
    <property type="entry name" value="DNAJ HOMOLOG SUBFAMILY B MEMBER 9"/>
    <property type="match status" value="1"/>
</dbReference>
<evidence type="ECO:0000313" key="4">
    <source>
        <dbReference type="EMBL" id="MBU9713857.1"/>
    </source>
</evidence>
<protein>
    <submittedName>
        <fullName evidence="4">DUF5050 domain-containing protein</fullName>
    </submittedName>
</protein>
<dbReference type="Proteomes" id="UP000784880">
    <property type="component" value="Unassembled WGS sequence"/>
</dbReference>
<name>A0ABS6JLX8_9BACI</name>
<evidence type="ECO:0000259" key="3">
    <source>
        <dbReference type="PROSITE" id="PS50076"/>
    </source>
</evidence>
<accession>A0ABS6JLX8</accession>